<feature type="domain" description="Helitron helicase-like" evidence="1">
    <location>
        <begin position="263"/>
        <end position="418"/>
    </location>
</feature>
<reference evidence="3" key="1">
    <citation type="submission" date="2025-08" db="UniProtKB">
        <authorList>
            <consortium name="RefSeq"/>
        </authorList>
    </citation>
    <scope>IDENTIFICATION</scope>
</reference>
<dbReference type="PANTHER" id="PTHR45786">
    <property type="entry name" value="DNA BINDING PROTEIN-LIKE"/>
    <property type="match status" value="1"/>
</dbReference>
<evidence type="ECO:0000259" key="1">
    <source>
        <dbReference type="Pfam" id="PF14214"/>
    </source>
</evidence>
<dbReference type="RefSeq" id="XP_065654837.1">
    <property type="nucleotide sequence ID" value="XM_065798765.1"/>
</dbReference>
<evidence type="ECO:0000313" key="3">
    <source>
        <dbReference type="RefSeq" id="XP_065654837.1"/>
    </source>
</evidence>
<keyword evidence="2" id="KW-1185">Reference proteome</keyword>
<dbReference type="GeneID" id="136081451"/>
<gene>
    <name evidence="3" type="primary">LOC136081451</name>
</gene>
<dbReference type="Proteomes" id="UP001652625">
    <property type="component" value="Chromosome 06"/>
</dbReference>
<sequence length="438" mass="50437">MEVVCQHCSAHKWKGEAPGLCCNNGKVVLPALIPPPDPLKSLMCGTTPASRHFLENIRRYNSCFQMTSFGAKEVREPGFMPTFKVQGQGYHTFGSLLPTSPENPQFLQIYFMKDPEAEMEMRCSKIPDLRQSIVRDLQEFLHSCHAFVGIFSTALEHMPTEDFKIRIRPDKTPHGEHQRRFDVPTFNEVAIVMVGNDFEPRDIVLHKRDNLLQRVADTHRSYDALQYPLIFWQGEDGYYLGIPQTDPTTGQAVPSKKVLAQDFYAYWIIVRAGEENHIIRCRMLFHQFIVDMYAKIESERLRCIQNHQQELRAENYIHLRDAIASETNPNELGKRVILPATVTGSPRYMHEYTQDAMTYVRKHGRPDLFITFTCNPMWPEIQDYLFQGQSSSDRHDLIARAFNQKLTKMINVITKSHIEYNKVPDAHLLLNIGPGNAG</sequence>
<name>A0ABM4BZZ1_HYDVU</name>
<dbReference type="Pfam" id="PF14214">
    <property type="entry name" value="Helitron_like_N"/>
    <property type="match status" value="1"/>
</dbReference>
<proteinExistence type="predicted"/>
<protein>
    <submittedName>
        <fullName evidence="3">Uncharacterized protein LOC136081451</fullName>
    </submittedName>
</protein>
<evidence type="ECO:0000313" key="2">
    <source>
        <dbReference type="Proteomes" id="UP001652625"/>
    </source>
</evidence>
<organism evidence="2 3">
    <name type="scientific">Hydra vulgaris</name>
    <name type="common">Hydra</name>
    <name type="synonym">Hydra attenuata</name>
    <dbReference type="NCBI Taxonomy" id="6087"/>
    <lineage>
        <taxon>Eukaryota</taxon>
        <taxon>Metazoa</taxon>
        <taxon>Cnidaria</taxon>
        <taxon>Hydrozoa</taxon>
        <taxon>Hydroidolina</taxon>
        <taxon>Anthoathecata</taxon>
        <taxon>Aplanulata</taxon>
        <taxon>Hydridae</taxon>
        <taxon>Hydra</taxon>
    </lineage>
</organism>
<dbReference type="InterPro" id="IPR025476">
    <property type="entry name" value="Helitron_helicase-like"/>
</dbReference>
<accession>A0ABM4BZZ1</accession>
<dbReference type="PANTHER" id="PTHR45786:SF74">
    <property type="entry name" value="ATP-DEPENDENT DNA HELICASE"/>
    <property type="match status" value="1"/>
</dbReference>